<keyword evidence="1" id="KW-0479">Metal-binding</keyword>
<name>A0A6J5YYN9_9ZZZZ</name>
<dbReference type="Pfam" id="PF02585">
    <property type="entry name" value="PIG-L"/>
    <property type="match status" value="1"/>
</dbReference>
<dbReference type="PANTHER" id="PTHR12993">
    <property type="entry name" value="N-ACETYLGLUCOSAMINYL-PHOSPHATIDYLINOSITOL DE-N-ACETYLASE-RELATED"/>
    <property type="match status" value="1"/>
</dbReference>
<accession>A0A6J5YYN9</accession>
<dbReference type="NCBIfam" id="TIGR03445">
    <property type="entry name" value="mycothiol_MshB"/>
    <property type="match status" value="1"/>
</dbReference>
<dbReference type="GO" id="GO:0046872">
    <property type="term" value="F:metal ion binding"/>
    <property type="evidence" value="ECO:0007669"/>
    <property type="project" value="UniProtKB-KW"/>
</dbReference>
<dbReference type="PANTHER" id="PTHR12993:SF26">
    <property type="entry name" value="1D-MYO-INOSITOL 2-ACETAMIDO-2-DEOXY-ALPHA-D-GLUCOPYRANOSIDE DEACETYLASE"/>
    <property type="match status" value="1"/>
</dbReference>
<dbReference type="InterPro" id="IPR003737">
    <property type="entry name" value="GlcNAc_PI_deacetylase-related"/>
</dbReference>
<protein>
    <submittedName>
        <fullName evidence="3">Unannotated protein</fullName>
    </submittedName>
</protein>
<dbReference type="AlphaFoldDB" id="A0A6J5YYN9"/>
<proteinExistence type="inferred from homology"/>
<reference evidence="3" key="1">
    <citation type="submission" date="2020-05" db="EMBL/GenBank/DDBJ databases">
        <authorList>
            <person name="Chiriac C."/>
            <person name="Salcher M."/>
            <person name="Ghai R."/>
            <person name="Kavagutti S V."/>
        </authorList>
    </citation>
    <scope>NUCLEOTIDE SEQUENCE</scope>
</reference>
<keyword evidence="2" id="KW-0378">Hydrolase</keyword>
<dbReference type="EMBL" id="CAESAJ010000021">
    <property type="protein sequence ID" value="CAB4333159.1"/>
    <property type="molecule type" value="Genomic_DNA"/>
</dbReference>
<dbReference type="HAMAP" id="MF_01696">
    <property type="entry name" value="MshB"/>
    <property type="match status" value="1"/>
</dbReference>
<dbReference type="SUPFAM" id="SSF102588">
    <property type="entry name" value="LmbE-like"/>
    <property type="match status" value="1"/>
</dbReference>
<organism evidence="3">
    <name type="scientific">freshwater metagenome</name>
    <dbReference type="NCBI Taxonomy" id="449393"/>
    <lineage>
        <taxon>unclassified sequences</taxon>
        <taxon>metagenomes</taxon>
        <taxon>ecological metagenomes</taxon>
    </lineage>
</organism>
<dbReference type="InterPro" id="IPR017810">
    <property type="entry name" value="Mycothiol_biosynthesis_MshB"/>
</dbReference>
<dbReference type="InterPro" id="IPR024078">
    <property type="entry name" value="LmbE-like_dom_sf"/>
</dbReference>
<sequence length="296" mass="32363">MSADHRLLLVHAHPDDETIGTGVTMAKYAHSKAHVTLVTCTLGDEGEILLPEFAHLAADKQDALAAHREIELGQAMAELGVTDWRILGGSGKYRDSGMMGTPPNIREDNFWKADLLEAARLLVEVIRETRPQVLVTYDDFGGYGHPDHIQAHRVAMYAASLAAAPSFASELGPAWEIEKIYWTAFPISVIRQGIEALRAMGDQTEFAASEPDEMPFACPDEWVTTVINAPEFAEHKIAAMRAHATQISTDEGFFALSNNLGSQVMASEYFRLVKGQAQGPLDELGRESDLFAGVKS</sequence>
<evidence type="ECO:0000313" key="3">
    <source>
        <dbReference type="EMBL" id="CAB4333159.1"/>
    </source>
</evidence>
<evidence type="ECO:0000256" key="2">
    <source>
        <dbReference type="ARBA" id="ARBA00022801"/>
    </source>
</evidence>
<dbReference type="Gene3D" id="3.40.50.10320">
    <property type="entry name" value="LmbE-like"/>
    <property type="match status" value="1"/>
</dbReference>
<dbReference type="GO" id="GO:0035595">
    <property type="term" value="F:N-acetylglucosaminylinositol deacetylase activity"/>
    <property type="evidence" value="ECO:0007669"/>
    <property type="project" value="InterPro"/>
</dbReference>
<evidence type="ECO:0000256" key="1">
    <source>
        <dbReference type="ARBA" id="ARBA00022723"/>
    </source>
</evidence>
<gene>
    <name evidence="3" type="ORF">UFOPK3770_00360</name>
</gene>